<name>A0A1A9UV05_GLOAU</name>
<evidence type="ECO:0000256" key="2">
    <source>
        <dbReference type="ARBA" id="ARBA00004673"/>
    </source>
</evidence>
<reference evidence="10" key="1">
    <citation type="submission" date="2020-05" db="UniProtKB">
        <authorList>
            <consortium name="EnsemblMetazoa"/>
        </authorList>
    </citation>
    <scope>IDENTIFICATION</scope>
    <source>
        <strain evidence="10">TTRI</strain>
    </source>
</reference>
<dbReference type="VEuPathDB" id="VectorBase:GAUT016460"/>
<evidence type="ECO:0000256" key="1">
    <source>
        <dbReference type="ARBA" id="ARBA00004434"/>
    </source>
</evidence>
<evidence type="ECO:0000313" key="10">
    <source>
        <dbReference type="EnsemblMetazoa" id="GAUT016460-PA"/>
    </source>
</evidence>
<dbReference type="PANTHER" id="PTHR48416:SF1">
    <property type="entry name" value="CYTOCHROME C OXIDASE SUBUNIT 6C"/>
    <property type="match status" value="1"/>
</dbReference>
<keyword evidence="11" id="KW-1185">Reference proteome</keyword>
<dbReference type="GO" id="GO:0005743">
    <property type="term" value="C:mitochondrial inner membrane"/>
    <property type="evidence" value="ECO:0007669"/>
    <property type="project" value="UniProtKB-SubCell"/>
</dbReference>
<dbReference type="InterPro" id="IPR051389">
    <property type="entry name" value="Cytochrome_c_oxidase_VIc"/>
</dbReference>
<evidence type="ECO:0000256" key="9">
    <source>
        <dbReference type="SAM" id="Phobius"/>
    </source>
</evidence>
<dbReference type="AlphaFoldDB" id="A0A1A9UV05"/>
<dbReference type="InterPro" id="IPR037169">
    <property type="entry name" value="Cytochrome_c_oxidase_VIc_sf"/>
</dbReference>
<evidence type="ECO:0000256" key="5">
    <source>
        <dbReference type="ARBA" id="ARBA00022792"/>
    </source>
</evidence>
<sequence length="165" mass="18868">MYDKDNPPKFPMHDMHLVKSLKNCVAAVAVSLASGALVYMFHSLPRKIAYRNFYADYDPQASFKRMSEGGYLQSALVETSFKGKKNYKENLCRLRIPISRSIHHQSNVFNDTCTTSSEEVEELSTNISDLLNAISAELRGNINPRSNEFLETELGRYKTFIKYKI</sequence>
<keyword evidence="4 9" id="KW-0812">Transmembrane</keyword>
<keyword evidence="6 9" id="KW-1133">Transmembrane helix</keyword>
<proteinExistence type="inferred from homology"/>
<dbReference type="SUPFAM" id="SSF81415">
    <property type="entry name" value="Mitochondrial cytochrome c oxidase subunit VIc"/>
    <property type="match status" value="1"/>
</dbReference>
<comment type="pathway">
    <text evidence="2">Energy metabolism; oxidative phosphorylation.</text>
</comment>
<dbReference type="Gene3D" id="4.10.93.10">
    <property type="entry name" value="Mitochondrial cytochrome c oxidase subunit VIc/VIIs"/>
    <property type="match status" value="1"/>
</dbReference>
<dbReference type="Pfam" id="PF02937">
    <property type="entry name" value="COX6C"/>
    <property type="match status" value="1"/>
</dbReference>
<evidence type="ECO:0000256" key="3">
    <source>
        <dbReference type="ARBA" id="ARBA00007204"/>
    </source>
</evidence>
<comment type="similarity">
    <text evidence="3">Belongs to the cytochrome c oxidase subunit 6c family.</text>
</comment>
<evidence type="ECO:0000256" key="6">
    <source>
        <dbReference type="ARBA" id="ARBA00022989"/>
    </source>
</evidence>
<evidence type="ECO:0000313" key="11">
    <source>
        <dbReference type="Proteomes" id="UP000078200"/>
    </source>
</evidence>
<evidence type="ECO:0000256" key="4">
    <source>
        <dbReference type="ARBA" id="ARBA00022692"/>
    </source>
</evidence>
<organism evidence="10 11">
    <name type="scientific">Glossina austeni</name>
    <name type="common">Savannah tsetse fly</name>
    <dbReference type="NCBI Taxonomy" id="7395"/>
    <lineage>
        <taxon>Eukaryota</taxon>
        <taxon>Metazoa</taxon>
        <taxon>Ecdysozoa</taxon>
        <taxon>Arthropoda</taxon>
        <taxon>Hexapoda</taxon>
        <taxon>Insecta</taxon>
        <taxon>Pterygota</taxon>
        <taxon>Neoptera</taxon>
        <taxon>Endopterygota</taxon>
        <taxon>Diptera</taxon>
        <taxon>Brachycera</taxon>
        <taxon>Muscomorpha</taxon>
        <taxon>Hippoboscoidea</taxon>
        <taxon>Glossinidae</taxon>
        <taxon>Glossina</taxon>
    </lineage>
</organism>
<keyword evidence="8 9" id="KW-0472">Membrane</keyword>
<accession>A0A1A9UV05</accession>
<evidence type="ECO:0000256" key="7">
    <source>
        <dbReference type="ARBA" id="ARBA00023128"/>
    </source>
</evidence>
<dbReference type="EnsemblMetazoa" id="GAUT016460-RA">
    <property type="protein sequence ID" value="GAUT016460-PA"/>
    <property type="gene ID" value="GAUT016460"/>
</dbReference>
<dbReference type="Proteomes" id="UP000078200">
    <property type="component" value="Unassembled WGS sequence"/>
</dbReference>
<keyword evidence="5" id="KW-0999">Mitochondrion inner membrane</keyword>
<evidence type="ECO:0000256" key="8">
    <source>
        <dbReference type="ARBA" id="ARBA00023136"/>
    </source>
</evidence>
<keyword evidence="7" id="KW-0496">Mitochondrion</keyword>
<dbReference type="PANTHER" id="PTHR48416">
    <property type="entry name" value="CYTOCHROME C OXIDASE SUBUNIT 6C"/>
    <property type="match status" value="1"/>
</dbReference>
<comment type="subcellular location">
    <subcellularLocation>
        <location evidence="1">Mitochondrion inner membrane</location>
        <topology evidence="1">Single-pass membrane protein</topology>
    </subcellularLocation>
</comment>
<protein>
    <submittedName>
        <fullName evidence="10">Uncharacterized protein</fullName>
    </submittedName>
</protein>
<feature type="transmembrane region" description="Helical" evidence="9">
    <location>
        <begin position="20"/>
        <end position="41"/>
    </location>
</feature>
<dbReference type="InterPro" id="IPR034884">
    <property type="entry name" value="Cytochrome_c_oxidase_VIc/VIIs"/>
</dbReference>